<evidence type="ECO:0000256" key="2">
    <source>
        <dbReference type="ARBA" id="ARBA00004239"/>
    </source>
</evidence>
<evidence type="ECO:0000256" key="13">
    <source>
        <dbReference type="PROSITE-ProRule" id="PRU00196"/>
    </source>
</evidence>
<dbReference type="PANTHER" id="PTHR45817">
    <property type="entry name" value="LYSYL OXIDASE-LIKE-RELATED"/>
    <property type="match status" value="1"/>
</dbReference>
<gene>
    <name evidence="16" type="ORF">HERILL_LOCUS8135</name>
</gene>
<evidence type="ECO:0000256" key="4">
    <source>
        <dbReference type="ARBA" id="ARBA00022477"/>
    </source>
</evidence>
<keyword evidence="8" id="KW-0560">Oxidoreductase</keyword>
<dbReference type="FunFam" id="3.10.250.10:FF:000035">
    <property type="entry name" value="Lysyl oxidase-like 2"/>
    <property type="match status" value="1"/>
</dbReference>
<keyword evidence="4" id="KW-0886">LTQ</keyword>
<keyword evidence="10 13" id="KW-1015">Disulfide bond</keyword>
<evidence type="ECO:0000256" key="5">
    <source>
        <dbReference type="ARBA" id="ARBA00022525"/>
    </source>
</evidence>
<evidence type="ECO:0000256" key="8">
    <source>
        <dbReference type="ARBA" id="ARBA00023002"/>
    </source>
</evidence>
<comment type="similarity">
    <text evidence="3">Belongs to the lysyl oxidase family.</text>
</comment>
<proteinExistence type="inferred from homology"/>
<dbReference type="PANTHER" id="PTHR45817:SF4">
    <property type="entry name" value="LYSYL OXIDASE-LIKE-RELATED"/>
    <property type="match status" value="1"/>
</dbReference>
<dbReference type="InterPro" id="IPR036772">
    <property type="entry name" value="SRCR-like_dom_sf"/>
</dbReference>
<organism evidence="16 17">
    <name type="scientific">Hermetia illucens</name>
    <name type="common">Black soldier fly</name>
    <dbReference type="NCBI Taxonomy" id="343691"/>
    <lineage>
        <taxon>Eukaryota</taxon>
        <taxon>Metazoa</taxon>
        <taxon>Ecdysozoa</taxon>
        <taxon>Arthropoda</taxon>
        <taxon>Hexapoda</taxon>
        <taxon>Insecta</taxon>
        <taxon>Pterygota</taxon>
        <taxon>Neoptera</taxon>
        <taxon>Endopterygota</taxon>
        <taxon>Diptera</taxon>
        <taxon>Brachycera</taxon>
        <taxon>Stratiomyomorpha</taxon>
        <taxon>Stratiomyidae</taxon>
        <taxon>Hermetiinae</taxon>
        <taxon>Hermetia</taxon>
    </lineage>
</organism>
<sequence>MRTVVNFILLLACFQHSTATHRTLQDARNERSKLMNKYIKTLKKEEGAIKLVGGRHDYEGNVEVLHNGKWGAICDDEWDKAEGEVICRQLGFPGFKKVTHSAAFGLAKRKFWMDNLFCTGKEAEITDCHFDGWGQSDCESTEAAGVICKSPTPHHEPKPIRVKVPKRKIHHKQKMELRLVGGRIHTEGRVEVRFGGSGRWGTICADGWSLLEANVACRELGFGYANDAIQTDYFGGANKSKIILSGTECYGNETTLFECVHHDPDKHVHCHGPKNHVAAVTCTKNLPDLMFDHIELEQSTHLEDKAMFYLQCAMEENCVANEAYEIQKENDAWHLETRRLLKFTVRVMNVGNTDFRPSIPKHLWEWHMCHMHYHSMEVFATYDIFDANNVKVAQGHKASFCLEDNQCLPGIEPRYACANYGDQGISVNCSDIYRYNIDCQWVDITEMDFGDYTLKIAVNPEFKVAEMSFDNNAAICKLTYTQQYARVFDLSLEGANKTVYAGVNQVTFPCVVKDFSKRATVNCAGQQ</sequence>
<dbReference type="PROSITE" id="PS00926">
    <property type="entry name" value="LYSYL_OXIDASE"/>
    <property type="match status" value="1"/>
</dbReference>
<comment type="subcellular location">
    <subcellularLocation>
        <location evidence="2">Secreted</location>
        <location evidence="2">Extracellular space</location>
    </subcellularLocation>
</comment>
<feature type="domain" description="SRCR" evidence="15">
    <location>
        <begin position="49"/>
        <end position="149"/>
    </location>
</feature>
<feature type="disulfide bond" evidence="13">
    <location>
        <begin position="87"/>
        <end position="148"/>
    </location>
</feature>
<keyword evidence="6" id="KW-0479">Metal-binding</keyword>
<dbReference type="EMBL" id="LR899011">
    <property type="protein sequence ID" value="CAD7085284.1"/>
    <property type="molecule type" value="Genomic_DNA"/>
</dbReference>
<dbReference type="InterPro" id="IPR019828">
    <property type="entry name" value="Lysyl_oxidase_CS"/>
</dbReference>
<dbReference type="Pfam" id="PF00530">
    <property type="entry name" value="SRCR"/>
    <property type="match status" value="2"/>
</dbReference>
<evidence type="ECO:0000313" key="16">
    <source>
        <dbReference type="EMBL" id="CAD7085284.1"/>
    </source>
</evidence>
<dbReference type="AlphaFoldDB" id="A0A7R8UQU0"/>
<dbReference type="PRINTS" id="PR00258">
    <property type="entry name" value="SPERACTRCPTR"/>
</dbReference>
<dbReference type="PROSITE" id="PS50287">
    <property type="entry name" value="SRCR_2"/>
    <property type="match status" value="2"/>
</dbReference>
<dbReference type="GO" id="GO:0005615">
    <property type="term" value="C:extracellular space"/>
    <property type="evidence" value="ECO:0007669"/>
    <property type="project" value="TreeGrafter"/>
</dbReference>
<evidence type="ECO:0000256" key="12">
    <source>
        <dbReference type="ARBA" id="ARBA00047861"/>
    </source>
</evidence>
<dbReference type="OrthoDB" id="547291at2759"/>
<reference evidence="16 17" key="1">
    <citation type="submission" date="2020-11" db="EMBL/GenBank/DDBJ databases">
        <authorList>
            <person name="Wallbank WR R."/>
            <person name="Pardo Diaz C."/>
            <person name="Kozak K."/>
            <person name="Martin S."/>
            <person name="Jiggins C."/>
            <person name="Moest M."/>
            <person name="Warren A I."/>
            <person name="Generalovic N T."/>
            <person name="Byers J.R.P. K."/>
            <person name="Montejo-Kovacevich G."/>
            <person name="Yen C E."/>
        </authorList>
    </citation>
    <scope>NUCLEOTIDE SEQUENCE [LARGE SCALE GENOMIC DNA]</scope>
</reference>
<dbReference type="EC" id="1.4.3.13" evidence="11"/>
<evidence type="ECO:0000256" key="7">
    <source>
        <dbReference type="ARBA" id="ARBA00022772"/>
    </source>
</evidence>
<dbReference type="InterPro" id="IPR001190">
    <property type="entry name" value="SRCR"/>
</dbReference>
<dbReference type="FunCoup" id="A0A7R8UQU0">
    <property type="interactions" value="75"/>
</dbReference>
<feature type="signal peptide" evidence="14">
    <location>
        <begin position="1"/>
        <end position="19"/>
    </location>
</feature>
<name>A0A7R8UQU0_HERIL</name>
<evidence type="ECO:0000256" key="10">
    <source>
        <dbReference type="ARBA" id="ARBA00023157"/>
    </source>
</evidence>
<dbReference type="Pfam" id="PF01186">
    <property type="entry name" value="Lysyl_oxidase"/>
    <property type="match status" value="1"/>
</dbReference>
<keyword evidence="14" id="KW-0732">Signal</keyword>
<dbReference type="PRINTS" id="PR00074">
    <property type="entry name" value="LYSYLOXIDASE"/>
</dbReference>
<comment type="catalytic activity">
    <reaction evidence="12">
        <text>L-lysyl-[protein] + O2 + H2O = (S)-2-amino-6-oxohexanoyl-[protein] + H2O2 + NH4(+)</text>
        <dbReference type="Rhea" id="RHEA:24544"/>
        <dbReference type="Rhea" id="RHEA-COMP:9752"/>
        <dbReference type="Rhea" id="RHEA-COMP:12448"/>
        <dbReference type="ChEBI" id="CHEBI:15377"/>
        <dbReference type="ChEBI" id="CHEBI:15379"/>
        <dbReference type="ChEBI" id="CHEBI:16240"/>
        <dbReference type="ChEBI" id="CHEBI:28938"/>
        <dbReference type="ChEBI" id="CHEBI:29969"/>
        <dbReference type="ChEBI" id="CHEBI:131803"/>
        <dbReference type="EC" id="1.4.3.13"/>
    </reaction>
</comment>
<evidence type="ECO:0000256" key="14">
    <source>
        <dbReference type="SAM" id="SignalP"/>
    </source>
</evidence>
<keyword evidence="5" id="KW-0964">Secreted</keyword>
<feature type="chain" id="PRO_5031108240" description="protein-lysine 6-oxidase" evidence="14">
    <location>
        <begin position="20"/>
        <end position="527"/>
    </location>
</feature>
<keyword evidence="9" id="KW-0186">Copper</keyword>
<dbReference type="Proteomes" id="UP000594454">
    <property type="component" value="Chromosome 3"/>
</dbReference>
<evidence type="ECO:0000256" key="6">
    <source>
        <dbReference type="ARBA" id="ARBA00022723"/>
    </source>
</evidence>
<accession>A0A7R8UQU0</accession>
<dbReference type="SMART" id="SM00202">
    <property type="entry name" value="SR"/>
    <property type="match status" value="2"/>
</dbReference>
<dbReference type="Gene3D" id="3.10.250.10">
    <property type="entry name" value="SRCR-like domain"/>
    <property type="match status" value="2"/>
</dbReference>
<dbReference type="InterPro" id="IPR001695">
    <property type="entry name" value="Lysyl_oxidase"/>
</dbReference>
<evidence type="ECO:0000256" key="9">
    <source>
        <dbReference type="ARBA" id="ARBA00023008"/>
    </source>
</evidence>
<evidence type="ECO:0000256" key="1">
    <source>
        <dbReference type="ARBA" id="ARBA00001935"/>
    </source>
</evidence>
<evidence type="ECO:0000256" key="3">
    <source>
        <dbReference type="ARBA" id="ARBA00007492"/>
    </source>
</evidence>
<evidence type="ECO:0000313" key="17">
    <source>
        <dbReference type="Proteomes" id="UP000594454"/>
    </source>
</evidence>
<keyword evidence="17" id="KW-1185">Reference proteome</keyword>
<protein>
    <recommendedName>
        <fullName evidence="11">protein-lysine 6-oxidase</fullName>
        <ecNumber evidence="11">1.4.3.13</ecNumber>
    </recommendedName>
</protein>
<feature type="domain" description="SRCR" evidence="15">
    <location>
        <begin position="177"/>
        <end position="283"/>
    </location>
</feature>
<dbReference type="InterPro" id="IPR050912">
    <property type="entry name" value="LOX-like_protein"/>
</dbReference>
<dbReference type="GO" id="GO:0005507">
    <property type="term" value="F:copper ion binding"/>
    <property type="evidence" value="ECO:0007669"/>
    <property type="project" value="InterPro"/>
</dbReference>
<evidence type="ECO:0000259" key="15">
    <source>
        <dbReference type="PROSITE" id="PS50287"/>
    </source>
</evidence>
<dbReference type="GO" id="GO:0016020">
    <property type="term" value="C:membrane"/>
    <property type="evidence" value="ECO:0007669"/>
    <property type="project" value="InterPro"/>
</dbReference>
<evidence type="ECO:0000256" key="11">
    <source>
        <dbReference type="ARBA" id="ARBA00038869"/>
    </source>
</evidence>
<comment type="caution">
    <text evidence="13">Lacks conserved residue(s) required for the propagation of feature annotation.</text>
</comment>
<keyword evidence="7" id="KW-0801">TPQ</keyword>
<dbReference type="InParanoid" id="A0A7R8UQU0"/>
<feature type="disulfide bond" evidence="13">
    <location>
        <begin position="249"/>
        <end position="259"/>
    </location>
</feature>
<dbReference type="GO" id="GO:0004720">
    <property type="term" value="F:protein-lysine 6-oxidase activity"/>
    <property type="evidence" value="ECO:0007669"/>
    <property type="project" value="UniProtKB-EC"/>
</dbReference>
<dbReference type="FunFam" id="3.10.250.10:FF:000008">
    <property type="entry name" value="Lysyl oxidase homolog 2"/>
    <property type="match status" value="1"/>
</dbReference>
<feature type="disulfide bond" evidence="13">
    <location>
        <begin position="74"/>
        <end position="138"/>
    </location>
</feature>
<dbReference type="PROSITE" id="PS00420">
    <property type="entry name" value="SRCR_1"/>
    <property type="match status" value="1"/>
</dbReference>
<feature type="disulfide bond" evidence="13">
    <location>
        <begin position="118"/>
        <end position="128"/>
    </location>
</feature>
<comment type="cofactor">
    <cofactor evidence="1">
        <name>Cu cation</name>
        <dbReference type="ChEBI" id="CHEBI:23378"/>
    </cofactor>
</comment>
<dbReference type="SUPFAM" id="SSF56487">
    <property type="entry name" value="SRCR-like"/>
    <property type="match status" value="2"/>
</dbReference>